<organism evidence="3 4">
    <name type="scientific">Paraglaciecola chathamensis</name>
    <dbReference type="NCBI Taxonomy" id="368405"/>
    <lineage>
        <taxon>Bacteria</taxon>
        <taxon>Pseudomonadati</taxon>
        <taxon>Pseudomonadota</taxon>
        <taxon>Gammaproteobacteria</taxon>
        <taxon>Alteromonadales</taxon>
        <taxon>Alteromonadaceae</taxon>
        <taxon>Paraglaciecola</taxon>
    </lineage>
</organism>
<gene>
    <name evidence="3" type="ORF">GCM10011274_08460</name>
</gene>
<sequence length="240" mass="27389">MGKVKQLVNYSELKQRYGPYQFYALCLIVLIFTAYLAFSLGHKFSSEQQTHLKQLNSSSESLRIENAALSQQVNVMSVELQIAKTTQDKLTDTIEQALAREASLRKELTFYQQVMAPELSATGLAIDGFAIEKTLSEHFYRLKLVLLQQDKIKATLNGSLHIVLHGSENGQPTTYTLANLIEQGAPIKFRFKYFQMLEQEFTLPADFLVEKVVISADVYKYKRKLGELNKTFDWRLSSSE</sequence>
<dbReference type="AlphaFoldDB" id="A0A8H9I763"/>
<dbReference type="Pfam" id="PF20567">
    <property type="entry name" value="DUF6776"/>
    <property type="match status" value="1"/>
</dbReference>
<keyword evidence="2" id="KW-1133">Transmembrane helix</keyword>
<keyword evidence="2" id="KW-0812">Transmembrane</keyword>
<evidence type="ECO:0000313" key="4">
    <source>
        <dbReference type="Proteomes" id="UP000622604"/>
    </source>
</evidence>
<comment type="caution">
    <text evidence="3">The sequence shown here is derived from an EMBL/GenBank/DDBJ whole genome shotgun (WGS) entry which is preliminary data.</text>
</comment>
<evidence type="ECO:0000313" key="3">
    <source>
        <dbReference type="EMBL" id="GGZ52734.1"/>
    </source>
</evidence>
<name>A0A8H9I763_9ALTE</name>
<feature type="transmembrane region" description="Helical" evidence="2">
    <location>
        <begin position="20"/>
        <end position="38"/>
    </location>
</feature>
<evidence type="ECO:0000256" key="2">
    <source>
        <dbReference type="SAM" id="Phobius"/>
    </source>
</evidence>
<proteinExistence type="predicted"/>
<evidence type="ECO:0000256" key="1">
    <source>
        <dbReference type="SAM" id="Coils"/>
    </source>
</evidence>
<dbReference type="Proteomes" id="UP000622604">
    <property type="component" value="Unassembled WGS sequence"/>
</dbReference>
<protein>
    <submittedName>
        <fullName evidence="3">Uncharacterized protein</fullName>
    </submittedName>
</protein>
<dbReference type="EMBL" id="BMZC01000002">
    <property type="protein sequence ID" value="GGZ52734.1"/>
    <property type="molecule type" value="Genomic_DNA"/>
</dbReference>
<reference evidence="3 4" key="1">
    <citation type="journal article" date="2014" name="Int. J. Syst. Evol. Microbiol.">
        <title>Complete genome sequence of Corynebacterium casei LMG S-19264T (=DSM 44701T), isolated from a smear-ripened cheese.</title>
        <authorList>
            <consortium name="US DOE Joint Genome Institute (JGI-PGF)"/>
            <person name="Walter F."/>
            <person name="Albersmeier A."/>
            <person name="Kalinowski J."/>
            <person name="Ruckert C."/>
        </authorList>
    </citation>
    <scope>NUCLEOTIDE SEQUENCE [LARGE SCALE GENOMIC DNA]</scope>
    <source>
        <strain evidence="3 4">KCTC 32337</strain>
    </source>
</reference>
<accession>A0A8H9I763</accession>
<keyword evidence="1" id="KW-0175">Coiled coil</keyword>
<dbReference type="InterPro" id="IPR046703">
    <property type="entry name" value="DUF6776"/>
</dbReference>
<keyword evidence="2" id="KW-0472">Membrane</keyword>
<feature type="coiled-coil region" evidence="1">
    <location>
        <begin position="52"/>
        <end position="107"/>
    </location>
</feature>